<dbReference type="EMBL" id="MZ333135">
    <property type="protein sequence ID" value="QXG07764.1"/>
    <property type="molecule type" value="Genomic_DNA"/>
</dbReference>
<evidence type="ECO:0000313" key="2">
    <source>
        <dbReference type="EMBL" id="QXG07764.1"/>
    </source>
</evidence>
<keyword evidence="3" id="KW-1185">Reference proteome</keyword>
<protein>
    <recommendedName>
        <fullName evidence="4">Internal virion protein</fullName>
    </recommendedName>
</protein>
<sequence>MPVLRQDVNTGSGELQIGGTNYMVGAAAPQVQEVQPKYDAKNEAISSFLNGFMGTFQPAIQEGQKRAAAQGQIDATQDPDALKNSDSAASKQNIFMRDAYQKGYLGAAVQQNLTDFQAGITTRAQQAGMQGMSDEDFLHQERQNNAQLLNSLGRYLPHMDADTVGAVARSLDNTQQSSLNLLRKTRLGQAKINNTRAVEQGGFQAQQNFLDGLQVSGFDQSWHYLEDQANMVASNTTLTQDEKKSQLHNLFLTTAQNMNNPDDINALAGKAAGIMGVTDPALTGAIHSEWNRAGAQQAGTTIMDLQNRYDNISTLPAYQQGEAKKNFEDALIQAQTSGRISTGQMMEFYNKVHKEQTPKLQMQGLVTAAAQQGGGLSVEALHSAAPGVTRSQIQSSIQEAFPNTMEGNTKMLAAGSQGNDPWIVKTALQRVGTQMTDQLDTLSTLMKPVTDENGNTTYQMPQSVQENVTGFMAMYQASDDMTRSTLMNTIPKDWQGIIKSAIEQDPQNANNNVIDTIKRVAIEKNSGMYKDVPSAPTENMLNTDSALSWYQRINPLSTDSELSQRAALKQQLYAEYTRLSDTDRGLLSGKSPETINKMLVGNIQARTVPVTVGRFNSNITLPPGATLDTYAQATGVDASTYRDALQKTVSSTFEAQGLNVDNMDSVQIIPNSGGALSRDFTMSVTVKGQNGQYTARRIALPANVIARQAQSDYAAMVDKQRADGAAKAGTNIATFMDHDRGGYKTMAVSGTNNVGLDPSVFNGLLANTMRYEGFKGTKSNGSVGYGWHNASGDAVPDRMTEAEAQVKLKELYESRYIPMTKKYMQDSGVRGDSTLPMLADMAYQRPADAKAMAEVMGKYQRHEVDYPEVVKTLKGLPSFTDAGGTEKSVRNKDRLDRLYRWASLDGSRQTDPTQNPIAALTNRMN</sequence>
<evidence type="ECO:0000256" key="1">
    <source>
        <dbReference type="SAM" id="MobiDB-lite"/>
    </source>
</evidence>
<accession>A0A9E6N8E3</accession>
<evidence type="ECO:0000313" key="3">
    <source>
        <dbReference type="Proteomes" id="UP001055587"/>
    </source>
</evidence>
<proteinExistence type="predicted"/>
<feature type="region of interest" description="Disordered" evidence="1">
    <location>
        <begin position="63"/>
        <end position="87"/>
    </location>
</feature>
<name>A0A9E6N8E3_9CAUD</name>
<reference evidence="2" key="1">
    <citation type="submission" date="2021-06" db="EMBL/GenBank/DDBJ databases">
        <title>Four novel Curtobacterium phages isolated from Environmental samples.</title>
        <authorList>
            <person name="Alanin K.W.S."/>
            <person name="Djurhuus A.M."/>
            <person name="Olsen N.S."/>
            <person name="Carstens A.B."/>
            <person name="Nielsen T.K."/>
            <person name="Kot W."/>
            <person name="Hansen L.H."/>
        </authorList>
    </citation>
    <scope>NUCLEOTIDE SEQUENCE</scope>
</reference>
<evidence type="ECO:0008006" key="4">
    <source>
        <dbReference type="Google" id="ProtNLM"/>
    </source>
</evidence>
<dbReference type="Proteomes" id="UP001055587">
    <property type="component" value="Segment"/>
</dbReference>
<organism evidence="2 3">
    <name type="scientific">Erwinia phage Zoomie</name>
    <dbReference type="NCBI Taxonomy" id="2851072"/>
    <lineage>
        <taxon>Viruses</taxon>
        <taxon>Duplodnaviria</taxon>
        <taxon>Heunggongvirae</taxon>
        <taxon>Uroviricota</taxon>
        <taxon>Caudoviricetes</taxon>
        <taxon>Autographivirales</taxon>
        <taxon>Autoscriptoviridae</taxon>
        <taxon>Slopekvirinae</taxon>
        <taxon>Zoomievirus</taxon>
        <taxon>Zoomievirus zoomie</taxon>
    </lineage>
</organism>